<reference evidence="2" key="1">
    <citation type="journal article" date="2019" name="Int. J. Syst. Evol. Microbiol.">
        <title>The Global Catalogue of Microorganisms (GCM) 10K type strain sequencing project: providing services to taxonomists for standard genome sequencing and annotation.</title>
        <authorList>
            <consortium name="The Broad Institute Genomics Platform"/>
            <consortium name="The Broad Institute Genome Sequencing Center for Infectious Disease"/>
            <person name="Wu L."/>
            <person name="Ma J."/>
        </authorList>
    </citation>
    <scope>NUCLEOTIDE SEQUENCE [LARGE SCALE GENOMIC DNA]</scope>
    <source>
        <strain evidence="2">CGMCC 1.12471</strain>
    </source>
</reference>
<name>A0ABW4LHZ8_9MICO</name>
<protein>
    <recommendedName>
        <fullName evidence="3">ATP-dependent DNA ligase</fullName>
    </recommendedName>
</protein>
<keyword evidence="2" id="KW-1185">Reference proteome</keyword>
<accession>A0ABW4LHZ8</accession>
<proteinExistence type="predicted"/>
<sequence length="101" mass="11296">MDATGWWDVEVPTPLGRLHFDVRIREDGRVSASYRGRPIPVPAMRTEPEGDGVRATWTQRLTVPVRVEVHVDALIVGDRLTGTADAGRWMPPVRLEGRRVG</sequence>
<dbReference type="Proteomes" id="UP001597347">
    <property type="component" value="Unassembled WGS sequence"/>
</dbReference>
<organism evidence="1 2">
    <name type="scientific">Amnibacterium endophyticum</name>
    <dbReference type="NCBI Taxonomy" id="2109337"/>
    <lineage>
        <taxon>Bacteria</taxon>
        <taxon>Bacillati</taxon>
        <taxon>Actinomycetota</taxon>
        <taxon>Actinomycetes</taxon>
        <taxon>Micrococcales</taxon>
        <taxon>Microbacteriaceae</taxon>
        <taxon>Amnibacterium</taxon>
    </lineage>
</organism>
<dbReference type="RefSeq" id="WP_377934950.1">
    <property type="nucleotide sequence ID" value="NZ_JBHUEA010000016.1"/>
</dbReference>
<evidence type="ECO:0000313" key="2">
    <source>
        <dbReference type="Proteomes" id="UP001597347"/>
    </source>
</evidence>
<evidence type="ECO:0008006" key="3">
    <source>
        <dbReference type="Google" id="ProtNLM"/>
    </source>
</evidence>
<evidence type="ECO:0000313" key="1">
    <source>
        <dbReference type="EMBL" id="MFD1722127.1"/>
    </source>
</evidence>
<dbReference type="EMBL" id="JBHUEA010000016">
    <property type="protein sequence ID" value="MFD1722127.1"/>
    <property type="molecule type" value="Genomic_DNA"/>
</dbReference>
<gene>
    <name evidence="1" type="ORF">ACFSBI_11250</name>
</gene>
<comment type="caution">
    <text evidence="1">The sequence shown here is derived from an EMBL/GenBank/DDBJ whole genome shotgun (WGS) entry which is preliminary data.</text>
</comment>